<dbReference type="EMBL" id="BMAW01022659">
    <property type="protein sequence ID" value="GFT78708.1"/>
    <property type="molecule type" value="Genomic_DNA"/>
</dbReference>
<sequence length="103" mass="11463">MGECRGCTRGAKISDSPKKLNGGEQSMGWRHGCYRSQPPSFIERDVLSDHSRPCIRFHAALAHLSASGWWIKRMGSRGTLDVCCVLIGGTVLRHCFYLLVADR</sequence>
<name>A0A8X6PS46_NEPPI</name>
<accession>A0A8X6PS46</accession>
<feature type="region of interest" description="Disordered" evidence="1">
    <location>
        <begin position="1"/>
        <end position="25"/>
    </location>
</feature>
<proteinExistence type="predicted"/>
<evidence type="ECO:0000313" key="2">
    <source>
        <dbReference type="EMBL" id="GFT78708.1"/>
    </source>
</evidence>
<dbReference type="Proteomes" id="UP000887013">
    <property type="component" value="Unassembled WGS sequence"/>
</dbReference>
<organism evidence="2 3">
    <name type="scientific">Nephila pilipes</name>
    <name type="common">Giant wood spider</name>
    <name type="synonym">Nephila maculata</name>
    <dbReference type="NCBI Taxonomy" id="299642"/>
    <lineage>
        <taxon>Eukaryota</taxon>
        <taxon>Metazoa</taxon>
        <taxon>Ecdysozoa</taxon>
        <taxon>Arthropoda</taxon>
        <taxon>Chelicerata</taxon>
        <taxon>Arachnida</taxon>
        <taxon>Araneae</taxon>
        <taxon>Araneomorphae</taxon>
        <taxon>Entelegynae</taxon>
        <taxon>Araneoidea</taxon>
        <taxon>Nephilidae</taxon>
        <taxon>Nephila</taxon>
    </lineage>
</organism>
<reference evidence="2" key="1">
    <citation type="submission" date="2020-08" db="EMBL/GenBank/DDBJ databases">
        <title>Multicomponent nature underlies the extraordinary mechanical properties of spider dragline silk.</title>
        <authorList>
            <person name="Kono N."/>
            <person name="Nakamura H."/>
            <person name="Mori M."/>
            <person name="Yoshida Y."/>
            <person name="Ohtoshi R."/>
            <person name="Malay A.D."/>
            <person name="Moran D.A.P."/>
            <person name="Tomita M."/>
            <person name="Numata K."/>
            <person name="Arakawa K."/>
        </authorList>
    </citation>
    <scope>NUCLEOTIDE SEQUENCE</scope>
</reference>
<protein>
    <submittedName>
        <fullName evidence="2">Uncharacterized protein</fullName>
    </submittedName>
</protein>
<gene>
    <name evidence="2" type="ORF">NPIL_189691</name>
</gene>
<evidence type="ECO:0000313" key="3">
    <source>
        <dbReference type="Proteomes" id="UP000887013"/>
    </source>
</evidence>
<evidence type="ECO:0000256" key="1">
    <source>
        <dbReference type="SAM" id="MobiDB-lite"/>
    </source>
</evidence>
<comment type="caution">
    <text evidence="2">The sequence shown here is derived from an EMBL/GenBank/DDBJ whole genome shotgun (WGS) entry which is preliminary data.</text>
</comment>
<dbReference type="AlphaFoldDB" id="A0A8X6PS46"/>
<keyword evidence="3" id="KW-1185">Reference proteome</keyword>